<reference evidence="1" key="1">
    <citation type="submission" date="2013-08" db="EMBL/GenBank/DDBJ databases">
        <authorList>
            <person name="Mendez C."/>
            <person name="Richter M."/>
            <person name="Ferrer M."/>
            <person name="Sanchez J."/>
        </authorList>
    </citation>
    <scope>NUCLEOTIDE SEQUENCE</scope>
</reference>
<dbReference type="InterPro" id="IPR036921">
    <property type="entry name" value="PurM-like_N_sf"/>
</dbReference>
<name>T1BS83_9ZZZZ</name>
<keyword evidence="1" id="KW-0808">Transferase</keyword>
<dbReference type="Gene3D" id="3.30.1330.10">
    <property type="entry name" value="PurM-like, N-terminal domain"/>
    <property type="match status" value="1"/>
</dbReference>
<accession>T1BS83</accession>
<evidence type="ECO:0000313" key="1">
    <source>
        <dbReference type="EMBL" id="EQD56049.1"/>
    </source>
</evidence>
<comment type="caution">
    <text evidence="1">The sequence shown here is derived from an EMBL/GenBank/DDBJ whole genome shotgun (WGS) entry which is preliminary data.</text>
</comment>
<dbReference type="AlphaFoldDB" id="T1BS83"/>
<organism evidence="1">
    <name type="scientific">mine drainage metagenome</name>
    <dbReference type="NCBI Taxonomy" id="410659"/>
    <lineage>
        <taxon>unclassified sequences</taxon>
        <taxon>metagenomes</taxon>
        <taxon>ecological metagenomes</taxon>
    </lineage>
</organism>
<keyword evidence="1" id="KW-0418">Kinase</keyword>
<sequence length="72" mass="7593">MERELIAELAAILGSPDPARVPCGIGDDTALLSSPGSGGLLLTTDSQREGVHFTWDWIAPESVGYRLVVANV</sequence>
<dbReference type="GO" id="GO:0016301">
    <property type="term" value="F:kinase activity"/>
    <property type="evidence" value="ECO:0007669"/>
    <property type="project" value="UniProtKB-KW"/>
</dbReference>
<dbReference type="EMBL" id="AUZX01008399">
    <property type="protein sequence ID" value="EQD56049.1"/>
    <property type="molecule type" value="Genomic_DNA"/>
</dbReference>
<feature type="non-terminal residue" evidence="1">
    <location>
        <position position="72"/>
    </location>
</feature>
<reference evidence="1" key="2">
    <citation type="journal article" date="2014" name="ISME J.">
        <title>Microbial stratification in low pH oxic and suboxic macroscopic growths along an acid mine drainage.</title>
        <authorList>
            <person name="Mendez-Garcia C."/>
            <person name="Mesa V."/>
            <person name="Sprenger R.R."/>
            <person name="Richter M."/>
            <person name="Diez M.S."/>
            <person name="Solano J."/>
            <person name="Bargiela R."/>
            <person name="Golyshina O.V."/>
            <person name="Manteca A."/>
            <person name="Ramos J.L."/>
            <person name="Gallego J.R."/>
            <person name="Llorente I."/>
            <person name="Martins Dos Santos V.A."/>
            <person name="Jensen O.N."/>
            <person name="Pelaez A.I."/>
            <person name="Sanchez J."/>
            <person name="Ferrer M."/>
        </authorList>
    </citation>
    <scope>NUCLEOTIDE SEQUENCE</scope>
</reference>
<dbReference type="SUPFAM" id="SSF55326">
    <property type="entry name" value="PurM N-terminal domain-like"/>
    <property type="match status" value="1"/>
</dbReference>
<protein>
    <submittedName>
        <fullName evidence="1">Thiamine-monophosphate kinase</fullName>
    </submittedName>
</protein>
<proteinExistence type="predicted"/>
<gene>
    <name evidence="1" type="ORF">B1A_11700</name>
</gene>